<feature type="domain" description="PAS" evidence="8">
    <location>
        <begin position="166"/>
        <end position="219"/>
    </location>
</feature>
<dbReference type="EMBL" id="PNYC01000001">
    <property type="protein sequence ID" value="PMS38926.1"/>
    <property type="molecule type" value="Genomic_DNA"/>
</dbReference>
<dbReference type="InterPro" id="IPR003661">
    <property type="entry name" value="HisK_dim/P_dom"/>
</dbReference>
<dbReference type="NCBIfam" id="TIGR00229">
    <property type="entry name" value="sensory_box"/>
    <property type="match status" value="2"/>
</dbReference>
<dbReference type="FunFam" id="3.30.565.10:FF:000006">
    <property type="entry name" value="Sensor histidine kinase WalK"/>
    <property type="match status" value="1"/>
</dbReference>
<feature type="domain" description="PAS" evidence="8">
    <location>
        <begin position="46"/>
        <end position="116"/>
    </location>
</feature>
<dbReference type="Gene3D" id="3.30.450.20">
    <property type="entry name" value="PAS domain"/>
    <property type="match status" value="2"/>
</dbReference>
<protein>
    <recommendedName>
        <fullName evidence="3">histidine kinase</fullName>
        <ecNumber evidence="3">2.7.13.3</ecNumber>
    </recommendedName>
</protein>
<evidence type="ECO:0000259" key="9">
    <source>
        <dbReference type="PROSITE" id="PS50113"/>
    </source>
</evidence>
<dbReference type="InterPro" id="IPR036097">
    <property type="entry name" value="HisK_dim/P_sf"/>
</dbReference>
<dbReference type="PROSITE" id="PS50113">
    <property type="entry name" value="PAC"/>
    <property type="match status" value="2"/>
</dbReference>
<dbReference type="SUPFAM" id="SSF55874">
    <property type="entry name" value="ATPase domain of HSP90 chaperone/DNA topoisomerase II/histidine kinase"/>
    <property type="match status" value="1"/>
</dbReference>
<evidence type="ECO:0000259" key="7">
    <source>
        <dbReference type="PROSITE" id="PS50109"/>
    </source>
</evidence>
<dbReference type="Pfam" id="PF08447">
    <property type="entry name" value="PAS_3"/>
    <property type="match status" value="1"/>
</dbReference>
<dbReference type="Pfam" id="PF00512">
    <property type="entry name" value="HisKA"/>
    <property type="match status" value="1"/>
</dbReference>
<evidence type="ECO:0000256" key="2">
    <source>
        <dbReference type="ARBA" id="ARBA00004429"/>
    </source>
</evidence>
<dbReference type="InterPro" id="IPR013655">
    <property type="entry name" value="PAS_fold_3"/>
</dbReference>
<dbReference type="Proteomes" id="UP000235777">
    <property type="component" value="Unassembled WGS sequence"/>
</dbReference>
<dbReference type="Gene3D" id="1.10.287.130">
    <property type="match status" value="1"/>
</dbReference>
<dbReference type="SUPFAM" id="SSF47384">
    <property type="entry name" value="Homodimeric domain of signal transducing histidine kinase"/>
    <property type="match status" value="1"/>
</dbReference>
<gene>
    <name evidence="10" type="ORF">C0Z20_03085</name>
</gene>
<proteinExistence type="predicted"/>
<evidence type="ECO:0000256" key="3">
    <source>
        <dbReference type="ARBA" id="ARBA00012438"/>
    </source>
</evidence>
<sequence>MLVSTSSFTVLIGTLVFLGLNTSNLSRSLTRANDELRQRGAELEESEKRFRATFEQAAVGIAHVGPDGRWLRVNQKLCDIVDYTREELLTMTFQDITHPDDLDADLAQLHQMLDGQIDTYTMEKRYFKKDGSEVWIALTVALMRDDANRPDYFISVVADITERKRAEERFRLVVEAAPNAMIMVNREGRIVLVNLQTEKVFGYPRDELVGQRIDVLVPERLRHGHSDYRAAFFGDPKSRLMGAGRHLYGRRRDGTEVPVEIGLNPIEMAEGMFVLAAIVDITERRRAEEALRQRTEELGRSNRDLEQFAYVASHDLQEPLRAIAGPLQLLRRRFQGQLDARADEYIGHAVDGAGRMQALIDDLLAFSRVGRTEESWQRIDCARELDKALRNLSVAIEESGAQITHQELPTVRALSGQLTLLFQNLVGNAIKFRSKERPVQIHVGAETRDDTWLFRVADNGIGIDPQHFERIFLIFQRLHTRRDYPGTGIGLALCKRIVEHHGGRMWVESEPGTGTTFFFTLRRPGRDDVHAAGSFGRGNINE</sequence>
<dbReference type="PANTHER" id="PTHR43304:SF1">
    <property type="entry name" value="PAC DOMAIN-CONTAINING PROTEIN"/>
    <property type="match status" value="1"/>
</dbReference>
<evidence type="ECO:0000313" key="11">
    <source>
        <dbReference type="Proteomes" id="UP000235777"/>
    </source>
</evidence>
<evidence type="ECO:0000256" key="1">
    <source>
        <dbReference type="ARBA" id="ARBA00000085"/>
    </source>
</evidence>
<dbReference type="PROSITE" id="PS50109">
    <property type="entry name" value="HIS_KIN"/>
    <property type="match status" value="1"/>
</dbReference>
<dbReference type="SMART" id="SM00387">
    <property type="entry name" value="HATPase_c"/>
    <property type="match status" value="1"/>
</dbReference>
<dbReference type="SMART" id="SM00388">
    <property type="entry name" value="HisKA"/>
    <property type="match status" value="1"/>
</dbReference>
<dbReference type="Pfam" id="PF02518">
    <property type="entry name" value="HATPase_c"/>
    <property type="match status" value="1"/>
</dbReference>
<dbReference type="InterPro" id="IPR052162">
    <property type="entry name" value="Sensor_kinase/Photoreceptor"/>
</dbReference>
<keyword evidence="5" id="KW-0808">Transferase</keyword>
<keyword evidence="4" id="KW-0597">Phosphoprotein</keyword>
<comment type="catalytic activity">
    <reaction evidence="1">
        <text>ATP + protein L-histidine = ADP + protein N-phospho-L-histidine.</text>
        <dbReference type="EC" id="2.7.13.3"/>
    </reaction>
</comment>
<comment type="subcellular location">
    <subcellularLocation>
        <location evidence="2">Cell inner membrane</location>
        <topology evidence="2">Multi-pass membrane protein</topology>
    </subcellularLocation>
</comment>
<evidence type="ECO:0000313" key="10">
    <source>
        <dbReference type="EMBL" id="PMS38926.1"/>
    </source>
</evidence>
<dbReference type="SUPFAM" id="SSF55785">
    <property type="entry name" value="PYP-like sensor domain (PAS domain)"/>
    <property type="match status" value="2"/>
</dbReference>
<dbReference type="CDD" id="cd00130">
    <property type="entry name" value="PAS"/>
    <property type="match status" value="2"/>
</dbReference>
<dbReference type="PANTHER" id="PTHR43304">
    <property type="entry name" value="PHYTOCHROME-LIKE PROTEIN CPH1"/>
    <property type="match status" value="1"/>
</dbReference>
<reference evidence="10 11" key="1">
    <citation type="submission" date="2018-01" db="EMBL/GenBank/DDBJ databases">
        <title>Whole genome analyses suggest that Burkholderia sensu lato contains two further novel genera in the rhizoxinica-symbiotica group Mycetohabitans gen. nov., and Trinickia gen. nov.: implications for the evolution of diazotrophy and nodulation in the Burkholderiaceae.</title>
        <authorList>
            <person name="Estrada-de los Santos P."/>
            <person name="Palmer M."/>
            <person name="Chavez-Ramirez B."/>
            <person name="Beukes C."/>
            <person name="Steenkamp E.T."/>
            <person name="Hirsch A.M."/>
            <person name="Manyaka P."/>
            <person name="Maluk M."/>
            <person name="Lafos M."/>
            <person name="Crook M."/>
            <person name="Gross E."/>
            <person name="Simon M.F."/>
            <person name="Bueno dos Reis Junior F."/>
            <person name="Poole P.S."/>
            <person name="Venter S.N."/>
            <person name="James E.K."/>
        </authorList>
    </citation>
    <scope>NUCLEOTIDE SEQUENCE [LARGE SCALE GENOMIC DNA]</scope>
    <source>
        <strain evidence="10 11">JPY 581</strain>
    </source>
</reference>
<keyword evidence="11" id="KW-1185">Reference proteome</keyword>
<evidence type="ECO:0000256" key="6">
    <source>
        <dbReference type="ARBA" id="ARBA00022777"/>
    </source>
</evidence>
<dbReference type="SMART" id="SM00091">
    <property type="entry name" value="PAS"/>
    <property type="match status" value="2"/>
</dbReference>
<feature type="domain" description="PAC" evidence="9">
    <location>
        <begin position="120"/>
        <end position="172"/>
    </location>
</feature>
<dbReference type="EC" id="2.7.13.3" evidence="3"/>
<evidence type="ECO:0000256" key="4">
    <source>
        <dbReference type="ARBA" id="ARBA00022553"/>
    </source>
</evidence>
<dbReference type="GO" id="GO:0005886">
    <property type="term" value="C:plasma membrane"/>
    <property type="evidence" value="ECO:0007669"/>
    <property type="project" value="UniProtKB-SubCell"/>
</dbReference>
<dbReference type="Pfam" id="PF13426">
    <property type="entry name" value="PAS_9"/>
    <property type="match status" value="1"/>
</dbReference>
<dbReference type="InterPro" id="IPR004358">
    <property type="entry name" value="Sig_transdc_His_kin-like_C"/>
</dbReference>
<evidence type="ECO:0000256" key="5">
    <source>
        <dbReference type="ARBA" id="ARBA00022679"/>
    </source>
</evidence>
<dbReference type="InterPro" id="IPR036890">
    <property type="entry name" value="HATPase_C_sf"/>
</dbReference>
<keyword evidence="6" id="KW-0418">Kinase</keyword>
<accession>A0A2N7XAZ0</accession>
<dbReference type="InterPro" id="IPR000014">
    <property type="entry name" value="PAS"/>
</dbReference>
<dbReference type="InterPro" id="IPR003594">
    <property type="entry name" value="HATPase_dom"/>
</dbReference>
<dbReference type="InterPro" id="IPR005467">
    <property type="entry name" value="His_kinase_dom"/>
</dbReference>
<dbReference type="CDD" id="cd00082">
    <property type="entry name" value="HisKA"/>
    <property type="match status" value="1"/>
</dbReference>
<dbReference type="PRINTS" id="PR00344">
    <property type="entry name" value="BCTRLSENSOR"/>
</dbReference>
<dbReference type="GO" id="GO:0000155">
    <property type="term" value="F:phosphorelay sensor kinase activity"/>
    <property type="evidence" value="ECO:0007669"/>
    <property type="project" value="InterPro"/>
</dbReference>
<dbReference type="AlphaFoldDB" id="A0A2N7XAZ0"/>
<dbReference type="PROSITE" id="PS50112">
    <property type="entry name" value="PAS"/>
    <property type="match status" value="2"/>
</dbReference>
<dbReference type="SMART" id="SM00086">
    <property type="entry name" value="PAC"/>
    <property type="match status" value="2"/>
</dbReference>
<dbReference type="InterPro" id="IPR035965">
    <property type="entry name" value="PAS-like_dom_sf"/>
</dbReference>
<organism evidence="10 11">
    <name type="scientific">Trinickia symbiotica</name>
    <dbReference type="NCBI Taxonomy" id="863227"/>
    <lineage>
        <taxon>Bacteria</taxon>
        <taxon>Pseudomonadati</taxon>
        <taxon>Pseudomonadota</taxon>
        <taxon>Betaproteobacteria</taxon>
        <taxon>Burkholderiales</taxon>
        <taxon>Burkholderiaceae</taxon>
        <taxon>Trinickia</taxon>
    </lineage>
</organism>
<dbReference type="InterPro" id="IPR001610">
    <property type="entry name" value="PAC"/>
</dbReference>
<name>A0A2N7XAZ0_9BURK</name>
<evidence type="ECO:0000259" key="8">
    <source>
        <dbReference type="PROSITE" id="PS50112"/>
    </source>
</evidence>
<dbReference type="Gene3D" id="3.30.565.10">
    <property type="entry name" value="Histidine kinase-like ATPase, C-terminal domain"/>
    <property type="match status" value="1"/>
</dbReference>
<comment type="caution">
    <text evidence="10">The sequence shown here is derived from an EMBL/GenBank/DDBJ whole genome shotgun (WGS) entry which is preliminary data.</text>
</comment>
<dbReference type="STRING" id="863227.GCA_000373005_00641"/>
<feature type="domain" description="PAC" evidence="9">
    <location>
        <begin position="241"/>
        <end position="293"/>
    </location>
</feature>
<dbReference type="InterPro" id="IPR000700">
    <property type="entry name" value="PAS-assoc_C"/>
</dbReference>
<feature type="domain" description="Histidine kinase" evidence="7">
    <location>
        <begin position="311"/>
        <end position="525"/>
    </location>
</feature>